<dbReference type="Proteomes" id="UP000201169">
    <property type="component" value="Chromosome"/>
</dbReference>
<sequence length="112" mass="13111">MSKPVRDEVFELLKGEIVESKMQKKDEFFMQILALLENLKQGNNAKLFRISSELSELLSDEKAFKKIEKARNLEELLCVLDELNKNNKMLKIYSTDNLKLDFPTLAKKEFLQ</sequence>
<evidence type="ECO:0000313" key="2">
    <source>
        <dbReference type="Proteomes" id="UP000201169"/>
    </source>
</evidence>
<reference evidence="1 2" key="1">
    <citation type="submission" date="2017-07" db="EMBL/GenBank/DDBJ databases">
        <title>Analysis of two Campylobacter avium genomes and identification of a novel hippuricase gene.</title>
        <authorList>
            <person name="Miller W.G."/>
            <person name="Chapman M.H."/>
            <person name="Yee E."/>
            <person name="Revez J."/>
            <person name="Bono J.L."/>
            <person name="Rossi M."/>
        </authorList>
    </citation>
    <scope>NUCLEOTIDE SEQUENCE [LARGE SCALE GENOMIC DNA]</scope>
    <source>
        <strain evidence="1 2">LMG 24591</strain>
    </source>
</reference>
<accession>A0A222MV15</accession>
<dbReference type="EMBL" id="CP022347">
    <property type="protein sequence ID" value="ASQ29739.1"/>
    <property type="molecule type" value="Genomic_DNA"/>
</dbReference>
<gene>
    <name evidence="1" type="ORF">CAV_0058</name>
</gene>
<dbReference type="AlphaFoldDB" id="A0A222MV15"/>
<name>A0A222MV15_9BACT</name>
<organism evidence="1 2">
    <name type="scientific">Campylobacter avium LMG 24591</name>
    <dbReference type="NCBI Taxonomy" id="522484"/>
    <lineage>
        <taxon>Bacteria</taxon>
        <taxon>Pseudomonadati</taxon>
        <taxon>Campylobacterota</taxon>
        <taxon>Epsilonproteobacteria</taxon>
        <taxon>Campylobacterales</taxon>
        <taxon>Campylobacteraceae</taxon>
        <taxon>Campylobacter</taxon>
    </lineage>
</organism>
<keyword evidence="2" id="KW-1185">Reference proteome</keyword>
<evidence type="ECO:0000313" key="1">
    <source>
        <dbReference type="EMBL" id="ASQ29739.1"/>
    </source>
</evidence>
<dbReference type="RefSeq" id="WP_094324532.1">
    <property type="nucleotide sequence ID" value="NZ_CP022347.1"/>
</dbReference>
<dbReference type="KEGG" id="cavi:CAV_0058"/>
<protein>
    <submittedName>
        <fullName evidence="1">Uncharacterized protein</fullName>
    </submittedName>
</protein>
<proteinExistence type="predicted"/>